<dbReference type="GO" id="GO:0008930">
    <property type="term" value="F:methylthioadenosine nucleosidase activity"/>
    <property type="evidence" value="ECO:0007669"/>
    <property type="project" value="TreeGrafter"/>
</dbReference>
<comment type="caution">
    <text evidence="2">The sequence shown here is derived from an EMBL/GenBank/DDBJ whole genome shotgun (WGS) entry which is preliminary data.</text>
</comment>
<protein>
    <recommendedName>
        <fullName evidence="1">Nucleoside phosphorylase domain-containing protein</fullName>
    </recommendedName>
</protein>
<dbReference type="SUPFAM" id="SSF53167">
    <property type="entry name" value="Purine and uridine phosphorylases"/>
    <property type="match status" value="1"/>
</dbReference>
<gene>
    <name evidence="2" type="ORF">C3B51_23260</name>
</gene>
<reference evidence="2 3" key="1">
    <citation type="submission" date="2018-01" db="EMBL/GenBank/DDBJ databases">
        <title>Co-occurrence of chitin degradation, pigmentation and bioactivity in marine Pseudoalteromonas.</title>
        <authorList>
            <person name="Paulsen S."/>
            <person name="Gram L."/>
            <person name="Machado H."/>
        </authorList>
    </citation>
    <scope>NUCLEOTIDE SEQUENCE [LARGE SCALE GENOMIC DNA]</scope>
    <source>
        <strain evidence="2 3">S1946</strain>
    </source>
</reference>
<proteinExistence type="predicted"/>
<dbReference type="GO" id="GO:0005829">
    <property type="term" value="C:cytosol"/>
    <property type="evidence" value="ECO:0007669"/>
    <property type="project" value="TreeGrafter"/>
</dbReference>
<name>A0A4Q7DYX5_9GAMM</name>
<dbReference type="GO" id="GO:0019284">
    <property type="term" value="P:L-methionine salvage from S-adenosylmethionine"/>
    <property type="evidence" value="ECO:0007669"/>
    <property type="project" value="TreeGrafter"/>
</dbReference>
<dbReference type="GO" id="GO:0009116">
    <property type="term" value="P:nucleoside metabolic process"/>
    <property type="evidence" value="ECO:0007669"/>
    <property type="project" value="InterPro"/>
</dbReference>
<dbReference type="Pfam" id="PF01048">
    <property type="entry name" value="PNP_UDP_1"/>
    <property type="match status" value="1"/>
</dbReference>
<dbReference type="PANTHER" id="PTHR46832:SF1">
    <property type="entry name" value="5'-METHYLTHIOADENOSINE_S-ADENOSYLHOMOCYSTEINE NUCLEOSIDASE"/>
    <property type="match status" value="1"/>
</dbReference>
<dbReference type="InterPro" id="IPR035994">
    <property type="entry name" value="Nucleoside_phosphorylase_sf"/>
</dbReference>
<evidence type="ECO:0000313" key="3">
    <source>
        <dbReference type="Proteomes" id="UP000292345"/>
    </source>
</evidence>
<feature type="domain" description="Nucleoside phosphorylase" evidence="1">
    <location>
        <begin position="435"/>
        <end position="646"/>
    </location>
</feature>
<feature type="non-terminal residue" evidence="2">
    <location>
        <position position="1"/>
    </location>
</feature>
<dbReference type="Proteomes" id="UP000292345">
    <property type="component" value="Unassembled WGS sequence"/>
</dbReference>
<evidence type="ECO:0000313" key="2">
    <source>
        <dbReference type="EMBL" id="RZM69931.1"/>
    </source>
</evidence>
<dbReference type="InterPro" id="IPR000845">
    <property type="entry name" value="Nucleoside_phosphorylase_d"/>
</dbReference>
<dbReference type="GO" id="GO:0008782">
    <property type="term" value="F:adenosylhomocysteine nucleosidase activity"/>
    <property type="evidence" value="ECO:0007669"/>
    <property type="project" value="TreeGrafter"/>
</dbReference>
<accession>A0A4Q7DYX5</accession>
<dbReference type="AlphaFoldDB" id="A0A4Q7DYX5"/>
<evidence type="ECO:0000259" key="1">
    <source>
        <dbReference type="Pfam" id="PF01048"/>
    </source>
</evidence>
<dbReference type="PANTHER" id="PTHR46832">
    <property type="entry name" value="5'-METHYLTHIOADENOSINE/S-ADENOSYLHOMOCYSTEINE NUCLEOSIDASE"/>
    <property type="match status" value="1"/>
</dbReference>
<dbReference type="RefSeq" id="WP_130246541.1">
    <property type="nucleotide sequence ID" value="NZ_PPUZ01000153.1"/>
</dbReference>
<feature type="non-terminal residue" evidence="2">
    <location>
        <position position="656"/>
    </location>
</feature>
<sequence length="656" mass="75481">DLINKAEIYRILPNKVLSITKPVFYEGISKIKKTFSPGNKYISETIERTKEAIIKGSSKSFASDSDVKKFFEYIEDDDSDLLLTRYKKQEHTRNFIENFTNEFAKTFLEISLATLKTIKIIAIYRGKYDKSEIEEINTRINKCLNTSKLISEEFFKTLIRKGYHTNVTDKNFEQFKFKLISSFRETKGEYWEIDQRIQPLTKQFISTTHALSTSVRYNAFPNNLFIRAIDHKSNFENKNEILDSIYTFIQNHLDLDKSNSSRNTPENFDDLKQDQTYYQISEFYQDNTPTLIVHGAGSLSHRNLIELSKSIFLKKGTAHTLQVELYTSLMNHIFPTHGEKSKEIKSDTLILAYSEMRREKTYKKILEKSFFSEIRQTSFNSNISLPIIDKHITTKIKGKCTPKNKELPGASQLYYNTTFYTDKKDPPMKVDILVLTFIDNEYEGVRKKLSNFTSIKPSEYSSFISGVGYVSTSFGELSIGLAMTLDSGQVSIAASTNSILSHFNFNLVTMVGCAGCVDKSNYNIGDVVIPNKAIALQERKKDRWSNNSFKISNRYQSFIRSALLNKGKVIRKEKEEIKLSHTPIISSPIVISEDEGKHISIARDIDYKAVIVEMEAYGFNEAIEATKEFNDIEYLIFRGISDFADEQEKWALLIKS</sequence>
<organism evidence="2 3">
    <name type="scientific">Pseudoalteromonas rubra</name>
    <dbReference type="NCBI Taxonomy" id="43658"/>
    <lineage>
        <taxon>Bacteria</taxon>
        <taxon>Pseudomonadati</taxon>
        <taxon>Pseudomonadota</taxon>
        <taxon>Gammaproteobacteria</taxon>
        <taxon>Alteromonadales</taxon>
        <taxon>Pseudoalteromonadaceae</taxon>
        <taxon>Pseudoalteromonas</taxon>
    </lineage>
</organism>
<dbReference type="EMBL" id="PPUZ01000153">
    <property type="protein sequence ID" value="RZM69931.1"/>
    <property type="molecule type" value="Genomic_DNA"/>
</dbReference>
<dbReference type="Gene3D" id="3.40.50.1580">
    <property type="entry name" value="Nucleoside phosphorylase domain"/>
    <property type="match status" value="1"/>
</dbReference>